<dbReference type="PANTHER" id="PTHR39594">
    <property type="entry name" value="PROTEIN YCHQ"/>
    <property type="match status" value="1"/>
</dbReference>
<keyword evidence="1" id="KW-0472">Membrane</keyword>
<dbReference type="Proteomes" id="UP001253595">
    <property type="component" value="Unassembled WGS sequence"/>
</dbReference>
<dbReference type="InterPro" id="IPR007360">
    <property type="entry name" value="SirB"/>
</dbReference>
<comment type="caution">
    <text evidence="2">The sequence shown here is derived from an EMBL/GenBank/DDBJ whole genome shotgun (WGS) entry which is preliminary data.</text>
</comment>
<keyword evidence="1" id="KW-1133">Transmembrane helix</keyword>
<evidence type="ECO:0000313" key="3">
    <source>
        <dbReference type="Proteomes" id="UP001253595"/>
    </source>
</evidence>
<reference evidence="2 3" key="1">
    <citation type="submission" date="2023-07" db="EMBL/GenBank/DDBJ databases">
        <title>Sorghum-associated microbial communities from plants grown in Nebraska, USA.</title>
        <authorList>
            <person name="Schachtman D."/>
        </authorList>
    </citation>
    <scope>NUCLEOTIDE SEQUENCE [LARGE SCALE GENOMIC DNA]</scope>
    <source>
        <strain evidence="2 3">BE190</strain>
    </source>
</reference>
<organism evidence="2 3">
    <name type="scientific">Cellvibrio fibrivorans</name>
    <dbReference type="NCBI Taxonomy" id="126350"/>
    <lineage>
        <taxon>Bacteria</taxon>
        <taxon>Pseudomonadati</taxon>
        <taxon>Pseudomonadota</taxon>
        <taxon>Gammaproteobacteria</taxon>
        <taxon>Cellvibrionales</taxon>
        <taxon>Cellvibrionaceae</taxon>
        <taxon>Cellvibrio</taxon>
    </lineage>
</organism>
<feature type="transmembrane region" description="Helical" evidence="1">
    <location>
        <begin position="12"/>
        <end position="29"/>
    </location>
</feature>
<gene>
    <name evidence="2" type="ORF">J2X05_001035</name>
</gene>
<sequence length="125" mass="13823">MYLALKHLHLTFVVLSLLAFFVRGIWLFMNSSMLSKKWVKILPHIISTILLVSGIVLAVHLSMSPGSQTWLMAKIIGLVAYIGLGIAAFKVPNPNARKLLWVSALIVFAYIVSVAISRNPLGFFS</sequence>
<dbReference type="RefSeq" id="WP_310069570.1">
    <property type="nucleotide sequence ID" value="NZ_JAVDVX010000002.1"/>
</dbReference>
<dbReference type="PIRSF" id="PIRSF005610">
    <property type="entry name" value="SirB"/>
    <property type="match status" value="1"/>
</dbReference>
<keyword evidence="1" id="KW-0812">Transmembrane</keyword>
<name>A0ABU1UV06_9GAMM</name>
<dbReference type="Pfam" id="PF04247">
    <property type="entry name" value="SirB"/>
    <property type="match status" value="1"/>
</dbReference>
<dbReference type="EMBL" id="JAVDVX010000002">
    <property type="protein sequence ID" value="MDR7089029.1"/>
    <property type="molecule type" value="Genomic_DNA"/>
</dbReference>
<keyword evidence="3" id="KW-1185">Reference proteome</keyword>
<evidence type="ECO:0000256" key="1">
    <source>
        <dbReference type="SAM" id="Phobius"/>
    </source>
</evidence>
<feature type="transmembrane region" description="Helical" evidence="1">
    <location>
        <begin position="69"/>
        <end position="87"/>
    </location>
</feature>
<protein>
    <submittedName>
        <fullName evidence="2">Membrane protein SirB2</fullName>
    </submittedName>
</protein>
<accession>A0ABU1UV06</accession>
<proteinExistence type="predicted"/>
<feature type="transmembrane region" description="Helical" evidence="1">
    <location>
        <begin position="99"/>
        <end position="116"/>
    </location>
</feature>
<feature type="transmembrane region" description="Helical" evidence="1">
    <location>
        <begin position="41"/>
        <end position="63"/>
    </location>
</feature>
<dbReference type="PANTHER" id="PTHR39594:SF1">
    <property type="entry name" value="PROTEIN YCHQ"/>
    <property type="match status" value="1"/>
</dbReference>
<evidence type="ECO:0000313" key="2">
    <source>
        <dbReference type="EMBL" id="MDR7089029.1"/>
    </source>
</evidence>